<name>A0ABC8JMX9_ERUVS</name>
<reference evidence="2 3" key="1">
    <citation type="submission" date="2022-03" db="EMBL/GenBank/DDBJ databases">
        <authorList>
            <person name="Macdonald S."/>
            <person name="Ahmed S."/>
            <person name="Newling K."/>
        </authorList>
    </citation>
    <scope>NUCLEOTIDE SEQUENCE [LARGE SCALE GENOMIC DNA]</scope>
</reference>
<organism evidence="2 3">
    <name type="scientific">Eruca vesicaria subsp. sativa</name>
    <name type="common">Garden rocket</name>
    <name type="synonym">Eruca sativa</name>
    <dbReference type="NCBI Taxonomy" id="29727"/>
    <lineage>
        <taxon>Eukaryota</taxon>
        <taxon>Viridiplantae</taxon>
        <taxon>Streptophyta</taxon>
        <taxon>Embryophyta</taxon>
        <taxon>Tracheophyta</taxon>
        <taxon>Spermatophyta</taxon>
        <taxon>Magnoliopsida</taxon>
        <taxon>eudicotyledons</taxon>
        <taxon>Gunneridae</taxon>
        <taxon>Pentapetalae</taxon>
        <taxon>rosids</taxon>
        <taxon>malvids</taxon>
        <taxon>Brassicales</taxon>
        <taxon>Brassicaceae</taxon>
        <taxon>Brassiceae</taxon>
        <taxon>Eruca</taxon>
    </lineage>
</organism>
<dbReference type="Proteomes" id="UP001642260">
    <property type="component" value="Unassembled WGS sequence"/>
</dbReference>
<accession>A0ABC8JMX9</accession>
<dbReference type="EMBL" id="CAKOAT010108487">
    <property type="protein sequence ID" value="CAH8327745.1"/>
    <property type="molecule type" value="Genomic_DNA"/>
</dbReference>
<evidence type="ECO:0000313" key="3">
    <source>
        <dbReference type="Proteomes" id="UP001642260"/>
    </source>
</evidence>
<proteinExistence type="predicted"/>
<evidence type="ECO:0000256" key="1">
    <source>
        <dbReference type="SAM" id="MobiDB-lite"/>
    </source>
</evidence>
<keyword evidence="3" id="KW-1185">Reference proteome</keyword>
<protein>
    <submittedName>
        <fullName evidence="2">Uncharacterized protein</fullName>
    </submittedName>
</protein>
<sequence length="75" mass="8698">MKNKPRIMTEGSKAGPSRLRHASHPVNHRYEEPPIKAPSHRQAPSKPYHLVLCSHLSTVSLWIMRSRGQEVYYCY</sequence>
<gene>
    <name evidence="2" type="ORF">ERUC_LOCUS11144</name>
</gene>
<feature type="region of interest" description="Disordered" evidence="1">
    <location>
        <begin position="1"/>
        <end position="21"/>
    </location>
</feature>
<dbReference type="AlphaFoldDB" id="A0ABC8JMX9"/>
<comment type="caution">
    <text evidence="2">The sequence shown here is derived from an EMBL/GenBank/DDBJ whole genome shotgun (WGS) entry which is preliminary data.</text>
</comment>
<evidence type="ECO:0000313" key="2">
    <source>
        <dbReference type="EMBL" id="CAH8327745.1"/>
    </source>
</evidence>